<dbReference type="InterPro" id="IPR006124">
    <property type="entry name" value="Metalloenzyme"/>
</dbReference>
<dbReference type="InterPro" id="IPR017850">
    <property type="entry name" value="Alkaline_phosphatase_core_sf"/>
</dbReference>
<keyword evidence="3" id="KW-1185">Reference proteome</keyword>
<gene>
    <name evidence="2" type="ORF">ORD21_07350</name>
</gene>
<evidence type="ECO:0000313" key="3">
    <source>
        <dbReference type="Proteomes" id="UP001276150"/>
    </source>
</evidence>
<sequence length="305" mass="31935">MSGLVWLALDGVGHPADAPPGSVWEQDLPALRPLIDAGLAVDATLGVPGLPQSGTGQSCWLTGTDAVRLMGKNGMGEHFGPHPGPTLQRLLRQFSLPQRMKAAGLRPALANHYVPQYLEAQARRPRMGCFPFSFTAAGLPLNPPGVPPLGATLGLGYREPWTPFQTLAEVTEVGRALAKAAHEHDLIVADLWFGDLLGHLGREDGPTPQVRAAASAYLARVDALLAGLLDAGARVVIGSDHGNLEDLNTKSHTVGRVPFAGSGVNLGGAADEVEAGRIIAGWFGLPPVELGPVDDAQSRLLPSQD</sequence>
<feature type="domain" description="Metalloenzyme" evidence="1">
    <location>
        <begin position="170"/>
        <end position="265"/>
    </location>
</feature>
<name>A0ABU4DPP8_9DEIO</name>
<dbReference type="Gene3D" id="3.40.720.10">
    <property type="entry name" value="Alkaline Phosphatase, subunit A"/>
    <property type="match status" value="1"/>
</dbReference>
<dbReference type="Pfam" id="PF01676">
    <property type="entry name" value="Metalloenzyme"/>
    <property type="match status" value="1"/>
</dbReference>
<comment type="caution">
    <text evidence="2">The sequence shown here is derived from an EMBL/GenBank/DDBJ whole genome shotgun (WGS) entry which is preliminary data.</text>
</comment>
<protein>
    <submittedName>
        <fullName evidence="2">Metalloenzyme domain protein</fullName>
    </submittedName>
</protein>
<evidence type="ECO:0000313" key="2">
    <source>
        <dbReference type="EMBL" id="MDV6374403.1"/>
    </source>
</evidence>
<organism evidence="2 3">
    <name type="scientific">Deinococcus arenicola</name>
    <dbReference type="NCBI Taxonomy" id="2994950"/>
    <lineage>
        <taxon>Bacteria</taxon>
        <taxon>Thermotogati</taxon>
        <taxon>Deinococcota</taxon>
        <taxon>Deinococci</taxon>
        <taxon>Deinococcales</taxon>
        <taxon>Deinococcaceae</taxon>
        <taxon>Deinococcus</taxon>
    </lineage>
</organism>
<evidence type="ECO:0000259" key="1">
    <source>
        <dbReference type="Pfam" id="PF01676"/>
    </source>
</evidence>
<reference evidence="2 3" key="1">
    <citation type="submission" date="2022-11" db="EMBL/GenBank/DDBJ databases">
        <title>Deinococcus ZS9-10, Low Temperature and Draught-tolerating, UV-resistant Bacteria from Continental Antarctica.</title>
        <authorList>
            <person name="Cheng L."/>
        </authorList>
    </citation>
    <scope>NUCLEOTIDE SEQUENCE [LARGE SCALE GENOMIC DNA]</scope>
    <source>
        <strain evidence="2 3">ZS9-10</strain>
    </source>
</reference>
<dbReference type="SUPFAM" id="SSF53649">
    <property type="entry name" value="Alkaline phosphatase-like"/>
    <property type="match status" value="1"/>
</dbReference>
<dbReference type="EMBL" id="JAPMIV010000009">
    <property type="protein sequence ID" value="MDV6374403.1"/>
    <property type="molecule type" value="Genomic_DNA"/>
</dbReference>
<proteinExistence type="predicted"/>
<dbReference type="RefSeq" id="WP_317639719.1">
    <property type="nucleotide sequence ID" value="NZ_JAPMIV010000009.1"/>
</dbReference>
<dbReference type="Proteomes" id="UP001276150">
    <property type="component" value="Unassembled WGS sequence"/>
</dbReference>
<accession>A0ABU4DPP8</accession>